<feature type="transmembrane region" description="Helical" evidence="1">
    <location>
        <begin position="24"/>
        <end position="44"/>
    </location>
</feature>
<keyword evidence="1" id="KW-0812">Transmembrane</keyword>
<feature type="transmembrane region" description="Helical" evidence="1">
    <location>
        <begin position="200"/>
        <end position="216"/>
    </location>
</feature>
<sequence length="218" mass="25185">MYLCNHRSWGDFFMDQAICNGGAYLSRLLVIIGCPMSSLYAYIAHSTWFFNRKKGIDRDALGEYIQSQWLARPNQGLIVYPEGTRNLKMEPLRLKTGVLKMAFDYQRPVQAVITTNKERVANEKDLSYERNVSCVTSISPALEPHKFESFEAFVEAVREQFVETWEDAYSCKPEDAIAYDPPYGLKTPTYEPVPYPRRVWYARIVIILIAVLVYASRK</sequence>
<gene>
    <name evidence="3" type="ORF">FCC1311_091301</name>
</gene>
<keyword evidence="3" id="KW-0808">Transferase</keyword>
<dbReference type="Proteomes" id="UP000241890">
    <property type="component" value="Unassembled WGS sequence"/>
</dbReference>
<keyword evidence="1" id="KW-1133">Transmembrane helix</keyword>
<dbReference type="EMBL" id="BEYU01000182">
    <property type="protein sequence ID" value="GBG34169.1"/>
    <property type="molecule type" value="Genomic_DNA"/>
</dbReference>
<accession>A0A2R5GV19</accession>
<keyword evidence="4" id="KW-1185">Reference proteome</keyword>
<name>A0A2R5GV19_9STRA</name>
<evidence type="ECO:0000313" key="3">
    <source>
        <dbReference type="EMBL" id="GBG34169.1"/>
    </source>
</evidence>
<keyword evidence="3" id="KW-0012">Acyltransferase</keyword>
<dbReference type="InParanoid" id="A0A2R5GV19"/>
<reference evidence="3 4" key="1">
    <citation type="submission" date="2017-12" db="EMBL/GenBank/DDBJ databases">
        <title>Sequencing, de novo assembly and annotation of complete genome of a new Thraustochytrid species, strain FCC1311.</title>
        <authorList>
            <person name="Sedici K."/>
            <person name="Godart F."/>
            <person name="Aiese Cigliano R."/>
            <person name="Sanseverino W."/>
            <person name="Barakat M."/>
            <person name="Ortet P."/>
            <person name="Marechal E."/>
            <person name="Cagnac O."/>
            <person name="Amato A."/>
        </authorList>
    </citation>
    <scope>NUCLEOTIDE SEQUENCE [LARGE SCALE GENOMIC DNA]</scope>
</reference>
<dbReference type="SUPFAM" id="SSF69593">
    <property type="entry name" value="Glycerol-3-phosphate (1)-acyltransferase"/>
    <property type="match status" value="1"/>
</dbReference>
<comment type="caution">
    <text evidence="3">The sequence shown here is derived from an EMBL/GenBank/DDBJ whole genome shotgun (WGS) entry which is preliminary data.</text>
</comment>
<evidence type="ECO:0000313" key="4">
    <source>
        <dbReference type="Proteomes" id="UP000241890"/>
    </source>
</evidence>
<evidence type="ECO:0000259" key="2">
    <source>
        <dbReference type="SMART" id="SM00563"/>
    </source>
</evidence>
<evidence type="ECO:0000256" key="1">
    <source>
        <dbReference type="SAM" id="Phobius"/>
    </source>
</evidence>
<dbReference type="OrthoDB" id="202234at2759"/>
<keyword evidence="1" id="KW-0472">Membrane</keyword>
<protein>
    <submittedName>
        <fullName evidence="3">1-acyl-sn-glycerol-3-phosphate acyltransferase</fullName>
    </submittedName>
</protein>
<dbReference type="InterPro" id="IPR002123">
    <property type="entry name" value="Plipid/glycerol_acylTrfase"/>
</dbReference>
<dbReference type="Pfam" id="PF01553">
    <property type="entry name" value="Acyltransferase"/>
    <property type="match status" value="1"/>
</dbReference>
<feature type="domain" description="Phospholipid/glycerol acyltransferase" evidence="2">
    <location>
        <begin position="1"/>
        <end position="117"/>
    </location>
</feature>
<proteinExistence type="predicted"/>
<dbReference type="AlphaFoldDB" id="A0A2R5GV19"/>
<dbReference type="SMART" id="SM00563">
    <property type="entry name" value="PlsC"/>
    <property type="match status" value="1"/>
</dbReference>
<dbReference type="GO" id="GO:0016746">
    <property type="term" value="F:acyltransferase activity"/>
    <property type="evidence" value="ECO:0007669"/>
    <property type="project" value="UniProtKB-KW"/>
</dbReference>
<organism evidence="3 4">
    <name type="scientific">Hondaea fermentalgiana</name>
    <dbReference type="NCBI Taxonomy" id="2315210"/>
    <lineage>
        <taxon>Eukaryota</taxon>
        <taxon>Sar</taxon>
        <taxon>Stramenopiles</taxon>
        <taxon>Bigyra</taxon>
        <taxon>Labyrinthulomycetes</taxon>
        <taxon>Thraustochytrida</taxon>
        <taxon>Thraustochytriidae</taxon>
        <taxon>Hondaea</taxon>
    </lineage>
</organism>